<name>A0A7K1L275_9ACTN</name>
<dbReference type="GO" id="GO:0007155">
    <property type="term" value="P:cell adhesion"/>
    <property type="evidence" value="ECO:0007669"/>
    <property type="project" value="UniProtKB-KW"/>
</dbReference>
<organism evidence="7 8">
    <name type="scientific">Actinomadura litoris</name>
    <dbReference type="NCBI Taxonomy" id="2678616"/>
    <lineage>
        <taxon>Bacteria</taxon>
        <taxon>Bacillati</taxon>
        <taxon>Actinomycetota</taxon>
        <taxon>Actinomycetes</taxon>
        <taxon>Streptosporangiales</taxon>
        <taxon>Thermomonosporaceae</taxon>
        <taxon>Actinomadura</taxon>
    </lineage>
</organism>
<evidence type="ECO:0000313" key="8">
    <source>
        <dbReference type="Proteomes" id="UP000432015"/>
    </source>
</evidence>
<protein>
    <submittedName>
        <fullName evidence="7">DUF320 domain-containing protein</fullName>
    </submittedName>
</protein>
<dbReference type="InterPro" id="IPR005528">
    <property type="entry name" value="ChpA-H"/>
</dbReference>
<accession>A0A7K1L275</accession>
<feature type="compositionally biased region" description="Low complexity" evidence="4">
    <location>
        <begin position="163"/>
        <end position="178"/>
    </location>
</feature>
<evidence type="ECO:0000256" key="5">
    <source>
        <dbReference type="SAM" id="SignalP"/>
    </source>
</evidence>
<evidence type="ECO:0000256" key="1">
    <source>
        <dbReference type="ARBA" id="ARBA00022512"/>
    </source>
</evidence>
<dbReference type="AlphaFoldDB" id="A0A7K1L275"/>
<evidence type="ECO:0000259" key="6">
    <source>
        <dbReference type="PROSITE" id="PS51884"/>
    </source>
</evidence>
<gene>
    <name evidence="7" type="ORF">GNZ18_17585</name>
</gene>
<dbReference type="Proteomes" id="UP000432015">
    <property type="component" value="Unassembled WGS sequence"/>
</dbReference>
<feature type="region of interest" description="Disordered" evidence="4">
    <location>
        <begin position="139"/>
        <end position="190"/>
    </location>
</feature>
<feature type="domain" description="Chaplin" evidence="6">
    <location>
        <begin position="254"/>
        <end position="294"/>
    </location>
</feature>
<dbReference type="Pfam" id="PF03777">
    <property type="entry name" value="ChpA-C"/>
    <property type="match status" value="4"/>
</dbReference>
<evidence type="ECO:0000313" key="7">
    <source>
        <dbReference type="EMBL" id="MUN38403.1"/>
    </source>
</evidence>
<dbReference type="EMBL" id="WOFH01000005">
    <property type="protein sequence ID" value="MUN38403.1"/>
    <property type="molecule type" value="Genomic_DNA"/>
</dbReference>
<feature type="compositionally biased region" description="Basic and acidic residues" evidence="4">
    <location>
        <begin position="343"/>
        <end position="358"/>
    </location>
</feature>
<feature type="compositionally biased region" description="Low complexity" evidence="4">
    <location>
        <begin position="376"/>
        <end position="400"/>
    </location>
</feature>
<feature type="chain" id="PRO_5029629384" evidence="5">
    <location>
        <begin position="33"/>
        <end position="419"/>
    </location>
</feature>
<dbReference type="RefSeq" id="WP_156217500.1">
    <property type="nucleotide sequence ID" value="NZ_WOFH01000005.1"/>
</dbReference>
<feature type="compositionally biased region" description="Basic residues" evidence="4">
    <location>
        <begin position="307"/>
        <end position="332"/>
    </location>
</feature>
<evidence type="ECO:0000256" key="4">
    <source>
        <dbReference type="SAM" id="MobiDB-lite"/>
    </source>
</evidence>
<feature type="domain" description="Chaplin" evidence="6">
    <location>
        <begin position="199"/>
        <end position="239"/>
    </location>
</feature>
<reference evidence="7 8" key="1">
    <citation type="submission" date="2019-11" db="EMBL/GenBank/DDBJ databases">
        <authorList>
            <person name="Cao P."/>
        </authorList>
    </citation>
    <scope>NUCLEOTIDE SEQUENCE [LARGE SCALE GENOMIC DNA]</scope>
    <source>
        <strain evidence="7 8">NEAU-AAG5</strain>
    </source>
</reference>
<feature type="domain" description="Chaplin" evidence="6">
    <location>
        <begin position="42"/>
        <end position="82"/>
    </location>
</feature>
<feature type="signal peptide" evidence="5">
    <location>
        <begin position="1"/>
        <end position="32"/>
    </location>
</feature>
<keyword evidence="8" id="KW-1185">Reference proteome</keyword>
<feature type="compositionally biased region" description="Basic residues" evidence="4">
    <location>
        <begin position="146"/>
        <end position="156"/>
    </location>
</feature>
<dbReference type="PROSITE" id="PS51884">
    <property type="entry name" value="CHAPLIN"/>
    <property type="match status" value="4"/>
</dbReference>
<feature type="region of interest" description="Disordered" evidence="4">
    <location>
        <begin position="295"/>
        <end position="419"/>
    </location>
</feature>
<keyword evidence="1" id="KW-0134">Cell wall</keyword>
<feature type="domain" description="Chaplin" evidence="6">
    <location>
        <begin position="100"/>
        <end position="140"/>
    </location>
</feature>
<keyword evidence="2" id="KW-0130">Cell adhesion</keyword>
<keyword evidence="3" id="KW-0034">Amyloid</keyword>
<keyword evidence="1" id="KW-0964">Secreted</keyword>
<sequence length="419" mass="41992">MRIWSKNTGRAALVAAASVALGAGGLTPAASADPGGMHTSGMFSVLGGNQVYAPISVPVEVSGNAIAVLGVAQAGSKGGAHVSNARHGGGGGGGMQTSGMFSILGGNQIYAPISVPVDVCGNAVAVLGVAKAWCKGGASVTNDGHGHHHKAGRRAGRTGAGNRGAQAAGRSGAAGTAREWSGGWEHGGGHGHGMQTSGMFSILGGNQIYAPISAPINVCGNAVAVLGVAKAWCKGGAHVTNKRSGGPDMKTSGMFSIGGGNQVYLPVSVPINICGNAIAVLGVAQAYCEGGATVNNGGKEEHPPKVWPKKPHKPHKPRKPRKHRPATVHHKLPSTDRLLTDGSAKDRPGTDRPSADRRATRRLAAPRPGPRPGAPRPAAEPGLPVVRDLTGGTPLPGDGPVRTSLQKKAPVTVGAPLLS</sequence>
<comment type="caution">
    <text evidence="7">The sequence shown here is derived from an EMBL/GenBank/DDBJ whole genome shotgun (WGS) entry which is preliminary data.</text>
</comment>
<keyword evidence="5" id="KW-0732">Signal</keyword>
<proteinExistence type="predicted"/>
<evidence type="ECO:0000256" key="2">
    <source>
        <dbReference type="ARBA" id="ARBA00022889"/>
    </source>
</evidence>
<evidence type="ECO:0000256" key="3">
    <source>
        <dbReference type="ARBA" id="ARBA00023087"/>
    </source>
</evidence>